<name>A0ABT1SV67_9FIRM</name>
<organism evidence="1 2">
    <name type="scientific">Megasphaera massiliensis</name>
    <dbReference type="NCBI Taxonomy" id="1232428"/>
    <lineage>
        <taxon>Bacteria</taxon>
        <taxon>Bacillati</taxon>
        <taxon>Bacillota</taxon>
        <taxon>Negativicutes</taxon>
        <taxon>Veillonellales</taxon>
        <taxon>Veillonellaceae</taxon>
        <taxon>Megasphaera</taxon>
    </lineage>
</organism>
<evidence type="ECO:0000313" key="1">
    <source>
        <dbReference type="EMBL" id="MCQ5343753.1"/>
    </source>
</evidence>
<proteinExistence type="predicted"/>
<sequence length="74" mass="7825">ALNPGKAEITAKSSQGYSKCTINVLSSDLNNRLYDSNGISIKKVNADGTKVNGFVSQAKGQNFTVMVDGIDESN</sequence>
<accession>A0ABT1SV67</accession>
<dbReference type="Proteomes" id="UP001206692">
    <property type="component" value="Unassembled WGS sequence"/>
</dbReference>
<feature type="non-terminal residue" evidence="1">
    <location>
        <position position="74"/>
    </location>
</feature>
<keyword evidence="2" id="KW-1185">Reference proteome</keyword>
<dbReference type="EMBL" id="JANGEW010000196">
    <property type="protein sequence ID" value="MCQ5343753.1"/>
    <property type="molecule type" value="Genomic_DNA"/>
</dbReference>
<gene>
    <name evidence="1" type="ORF">NE675_12105</name>
</gene>
<protein>
    <submittedName>
        <fullName evidence="1">Uncharacterized protein</fullName>
    </submittedName>
</protein>
<feature type="non-terminal residue" evidence="1">
    <location>
        <position position="1"/>
    </location>
</feature>
<dbReference type="RefSeq" id="WP_256186325.1">
    <property type="nucleotide sequence ID" value="NZ_JANGEW010000196.1"/>
</dbReference>
<reference evidence="1 2" key="1">
    <citation type="submission" date="2022-06" db="EMBL/GenBank/DDBJ databases">
        <title>Isolation of gut microbiota from human fecal samples.</title>
        <authorList>
            <person name="Pamer E.G."/>
            <person name="Barat B."/>
            <person name="Waligurski E."/>
            <person name="Medina S."/>
            <person name="Paddock L."/>
            <person name="Mostad J."/>
        </authorList>
    </citation>
    <scope>NUCLEOTIDE SEQUENCE [LARGE SCALE GENOMIC DNA]</scope>
    <source>
        <strain evidence="1 2">DFI.1.1</strain>
    </source>
</reference>
<comment type="caution">
    <text evidence="1">The sequence shown here is derived from an EMBL/GenBank/DDBJ whole genome shotgun (WGS) entry which is preliminary data.</text>
</comment>
<evidence type="ECO:0000313" key="2">
    <source>
        <dbReference type="Proteomes" id="UP001206692"/>
    </source>
</evidence>